<evidence type="ECO:0000313" key="6">
    <source>
        <dbReference type="Proteomes" id="UP000009159"/>
    </source>
</evidence>
<comment type="similarity">
    <text evidence="1">Belongs to the C/M/P thioester hydrolase family.</text>
</comment>
<dbReference type="SUPFAM" id="SSF54637">
    <property type="entry name" value="Thioesterase/thiol ester dehydrase-isomerase"/>
    <property type="match status" value="2"/>
</dbReference>
<feature type="domain" description="Acyl-CoA thioesterase-like N-terminal HotDog" evidence="3">
    <location>
        <begin position="49"/>
        <end position="128"/>
    </location>
</feature>
<accession>A1T3U6</accession>
<keyword evidence="2" id="KW-0378">Hydrolase</keyword>
<dbReference type="Pfam" id="PF13622">
    <property type="entry name" value="4HBT_3"/>
    <property type="match status" value="1"/>
</dbReference>
<dbReference type="GO" id="GO:0009062">
    <property type="term" value="P:fatty acid catabolic process"/>
    <property type="evidence" value="ECO:0007669"/>
    <property type="project" value="TreeGrafter"/>
</dbReference>
<proteinExistence type="inferred from homology"/>
<dbReference type="Proteomes" id="UP000009159">
    <property type="component" value="Chromosome"/>
</dbReference>
<dbReference type="InterPro" id="IPR029069">
    <property type="entry name" value="HotDog_dom_sf"/>
</dbReference>
<evidence type="ECO:0000259" key="4">
    <source>
        <dbReference type="Pfam" id="PF20789"/>
    </source>
</evidence>
<dbReference type="InterPro" id="IPR042171">
    <property type="entry name" value="Acyl-CoA_hotdog"/>
</dbReference>
<evidence type="ECO:0000259" key="3">
    <source>
        <dbReference type="Pfam" id="PF13622"/>
    </source>
</evidence>
<dbReference type="InterPro" id="IPR003703">
    <property type="entry name" value="Acyl_CoA_thio"/>
</dbReference>
<dbReference type="InterPro" id="IPR049449">
    <property type="entry name" value="TesB_ACOT8-like_N"/>
</dbReference>
<dbReference type="HOGENOM" id="CLU_032690_0_0_11"/>
<protein>
    <submittedName>
        <fullName evidence="5">Acyl-CoA thioesterase</fullName>
    </submittedName>
</protein>
<dbReference type="eggNOG" id="COG1946">
    <property type="taxonomic scope" value="Bacteria"/>
</dbReference>
<gene>
    <name evidence="5" type="ordered locus">Mvan_1008</name>
</gene>
<dbReference type="EMBL" id="CP000511">
    <property type="protein sequence ID" value="ABM11846.1"/>
    <property type="molecule type" value="Genomic_DNA"/>
</dbReference>
<feature type="domain" description="Acyl-CoA thioesterase-like C-terminal" evidence="4">
    <location>
        <begin position="156"/>
        <end position="280"/>
    </location>
</feature>
<dbReference type="Pfam" id="PF20789">
    <property type="entry name" value="4HBT_3C"/>
    <property type="match status" value="1"/>
</dbReference>
<reference evidence="5" key="1">
    <citation type="submission" date="2006-12" db="EMBL/GenBank/DDBJ databases">
        <title>Complete sequence of Mycobacterium vanbaalenii PYR-1.</title>
        <authorList>
            <consortium name="US DOE Joint Genome Institute"/>
            <person name="Copeland A."/>
            <person name="Lucas S."/>
            <person name="Lapidus A."/>
            <person name="Barry K."/>
            <person name="Detter J.C."/>
            <person name="Glavina del Rio T."/>
            <person name="Hammon N."/>
            <person name="Israni S."/>
            <person name="Dalin E."/>
            <person name="Tice H."/>
            <person name="Pitluck S."/>
            <person name="Singan V."/>
            <person name="Schmutz J."/>
            <person name="Larimer F."/>
            <person name="Land M."/>
            <person name="Hauser L."/>
            <person name="Kyrpides N."/>
            <person name="Anderson I.J."/>
            <person name="Miller C."/>
            <person name="Richardson P."/>
        </authorList>
    </citation>
    <scope>NUCLEOTIDE SEQUENCE [LARGE SCALE GENOMIC DNA]</scope>
    <source>
        <strain evidence="5">PYR-1</strain>
    </source>
</reference>
<dbReference type="GO" id="GO:0006637">
    <property type="term" value="P:acyl-CoA metabolic process"/>
    <property type="evidence" value="ECO:0007669"/>
    <property type="project" value="InterPro"/>
</dbReference>
<name>A1T3U6_MYCVP</name>
<dbReference type="KEGG" id="mva:Mvan_1008"/>
<evidence type="ECO:0000256" key="2">
    <source>
        <dbReference type="ARBA" id="ARBA00022801"/>
    </source>
</evidence>
<dbReference type="CDD" id="cd03444">
    <property type="entry name" value="Thioesterase_II_repeat1"/>
    <property type="match status" value="1"/>
</dbReference>
<organism evidence="5 6">
    <name type="scientific">Mycolicibacterium vanbaalenii (strain DSM 7251 / JCM 13017 / BCRC 16820 / KCTC 9966 / NRRL B-24157 / PYR-1)</name>
    <name type="common">Mycobacterium vanbaalenii</name>
    <dbReference type="NCBI Taxonomy" id="350058"/>
    <lineage>
        <taxon>Bacteria</taxon>
        <taxon>Bacillati</taxon>
        <taxon>Actinomycetota</taxon>
        <taxon>Actinomycetes</taxon>
        <taxon>Mycobacteriales</taxon>
        <taxon>Mycobacteriaceae</taxon>
        <taxon>Mycolicibacterium</taxon>
    </lineage>
</organism>
<dbReference type="Gene3D" id="2.40.160.210">
    <property type="entry name" value="Acyl-CoA thioesterase, double hotdog domain"/>
    <property type="match status" value="1"/>
</dbReference>
<evidence type="ECO:0000256" key="1">
    <source>
        <dbReference type="ARBA" id="ARBA00006538"/>
    </source>
</evidence>
<dbReference type="CDD" id="cd03445">
    <property type="entry name" value="Thioesterase_II_repeat2"/>
    <property type="match status" value="1"/>
</dbReference>
<dbReference type="PANTHER" id="PTHR11066">
    <property type="entry name" value="ACYL-COA THIOESTERASE"/>
    <property type="match status" value="1"/>
</dbReference>
<dbReference type="STRING" id="350058.Mvan_1008"/>
<keyword evidence="6" id="KW-1185">Reference proteome</keyword>
<dbReference type="GO" id="GO:0047617">
    <property type="term" value="F:fatty acyl-CoA hydrolase activity"/>
    <property type="evidence" value="ECO:0007669"/>
    <property type="project" value="InterPro"/>
</dbReference>
<sequence length="283" mass="31241">MCQPRDRRPVRPRCAFTCHRWRAMPSWIADLVSLDGDGETFCSTASFGAGNRLFGGLIAAQALAAAGATVESARLPQSLHAYFIKGGRVGVDVEYVVERTRDGKSFNTRRVTASQDGVAIFEMLVSFHRSEPTADWQRSRQPTIARSAVTKATRLPERWADHFEVLTARDGMDDWPVQPMWFRSRQPVEDDPLLRACALTLISDVGLVAVARPPGEAQLPGPGGAASLDHAVWLHRPFDPHQWHLYDAEAVSHNDARGLARGSIVDEHGTLVASVAQESLWRI</sequence>
<dbReference type="AlphaFoldDB" id="A1T3U6"/>
<evidence type="ECO:0000313" key="5">
    <source>
        <dbReference type="EMBL" id="ABM11846.1"/>
    </source>
</evidence>
<dbReference type="InterPro" id="IPR049450">
    <property type="entry name" value="ACOT8-like_C"/>
</dbReference>
<dbReference type="PANTHER" id="PTHR11066:SF34">
    <property type="entry name" value="ACYL-COENZYME A THIOESTERASE 8"/>
    <property type="match status" value="1"/>
</dbReference>